<protein>
    <submittedName>
        <fullName evidence="1">Uncharacterized protein</fullName>
    </submittedName>
</protein>
<name>A0ABV2Q8P9_9BURK</name>
<evidence type="ECO:0000313" key="2">
    <source>
        <dbReference type="Proteomes" id="UP001549320"/>
    </source>
</evidence>
<dbReference type="RefSeq" id="WP_354443790.1">
    <property type="nucleotide sequence ID" value="NZ_JBEPSH010000005.1"/>
</dbReference>
<sequence length="285" mass="32944">MVKVPYSIRTGINPRSNGFDLRKICELFVRFYAQFDQEGYTHEHFGFWCVDMQDVRGKLIDIEFTILMSLRKTDLWPIADKAPGYSEDDLFDMIEFLFDHVSKPLSGNMHTFNQCGMHWEAFDRGAGQSEFRKRVNELLALYENRFELSTDGLILRQAPGGFEQLFAAAVPTDDKLITARIKAAVNEYRRHGASLDVRRHAVSDLAGVLEALRPKMTNAITSNDEKDLFNIANNFMIRHHNDKQKTDYEASLWLSWIFYVYLSTIHLILRRVELKEQTHSAGAIV</sequence>
<proteinExistence type="predicted"/>
<evidence type="ECO:0000313" key="1">
    <source>
        <dbReference type="EMBL" id="MET4577414.1"/>
    </source>
</evidence>
<accession>A0ABV2Q8P9</accession>
<dbReference type="EMBL" id="JBEPSH010000005">
    <property type="protein sequence ID" value="MET4577414.1"/>
    <property type="molecule type" value="Genomic_DNA"/>
</dbReference>
<reference evidence="1 2" key="1">
    <citation type="submission" date="2024-06" db="EMBL/GenBank/DDBJ databases">
        <title>Sorghum-associated microbial communities from plants grown in Nebraska, USA.</title>
        <authorList>
            <person name="Schachtman D."/>
        </authorList>
    </citation>
    <scope>NUCLEOTIDE SEQUENCE [LARGE SCALE GENOMIC DNA]</scope>
    <source>
        <strain evidence="1 2">2709</strain>
    </source>
</reference>
<keyword evidence="2" id="KW-1185">Reference proteome</keyword>
<organism evidence="1 2">
    <name type="scientific">Ottowia thiooxydans</name>
    <dbReference type="NCBI Taxonomy" id="219182"/>
    <lineage>
        <taxon>Bacteria</taxon>
        <taxon>Pseudomonadati</taxon>
        <taxon>Pseudomonadota</taxon>
        <taxon>Betaproteobacteria</taxon>
        <taxon>Burkholderiales</taxon>
        <taxon>Comamonadaceae</taxon>
        <taxon>Ottowia</taxon>
    </lineage>
</organism>
<gene>
    <name evidence="1" type="ORF">ABIE13_002525</name>
</gene>
<dbReference type="Proteomes" id="UP001549320">
    <property type="component" value="Unassembled WGS sequence"/>
</dbReference>
<comment type="caution">
    <text evidence="1">The sequence shown here is derived from an EMBL/GenBank/DDBJ whole genome shotgun (WGS) entry which is preliminary data.</text>
</comment>